<dbReference type="Proteomes" id="UP000807371">
    <property type="component" value="Unassembled WGS sequence"/>
</dbReference>
<feature type="compositionally biased region" description="Low complexity" evidence="1">
    <location>
        <begin position="48"/>
        <end position="68"/>
    </location>
</feature>
<gene>
    <name evidence="2" type="ORF">IHE55_13725</name>
</gene>
<accession>A0ABS0NKS4</accession>
<protein>
    <submittedName>
        <fullName evidence="2">Uncharacterized protein</fullName>
    </submittedName>
</protein>
<feature type="compositionally biased region" description="Basic and acidic residues" evidence="1">
    <location>
        <begin position="85"/>
        <end position="95"/>
    </location>
</feature>
<name>A0ABS0NKS4_9ACTN</name>
<feature type="region of interest" description="Disordered" evidence="1">
    <location>
        <begin position="39"/>
        <end position="119"/>
    </location>
</feature>
<comment type="caution">
    <text evidence="2">The sequence shown here is derived from an EMBL/GenBank/DDBJ whole genome shotgun (WGS) entry which is preliminary data.</text>
</comment>
<dbReference type="EMBL" id="JACYXC010000001">
    <property type="protein sequence ID" value="MBH5335796.1"/>
    <property type="molecule type" value="Genomic_DNA"/>
</dbReference>
<evidence type="ECO:0000313" key="3">
    <source>
        <dbReference type="Proteomes" id="UP000807371"/>
    </source>
</evidence>
<dbReference type="RefSeq" id="WP_197989296.1">
    <property type="nucleotide sequence ID" value="NZ_JACYXC010000001.1"/>
</dbReference>
<keyword evidence="3" id="KW-1185">Reference proteome</keyword>
<proteinExistence type="predicted"/>
<sequence length="340" mass="36434">MTSHIDRLLARALVAATPPTDIPAAEARIAARLSAGRAQGRRGGCEDGAAPAAVPPLAAGQGAAPTAPYDVLRTRQPSRPSPGGHRLDGGGRHPGDDEDPRQRPHGAGPAEHTGRRAAAGRMAGDLHTLCEAVIARPGALTLLGDLVARRILEPPGARVLGCVLRLAEHPDCAQFWWQFAAGAGDPAAAYCLYLHHMALGEEAQAHGWLNWWHEEACTQAPPVVDPLHEDAPTDHEMAIALRVLRGFTKGRDLPAPVRAVLAYVPRAVDYRDDLELDLPLPEPGFAARIEHLTASALVPPGTGTHRPDRELLPERRACHRPPAPRSDVEVSWDWRSLITV</sequence>
<organism evidence="2 3">
    <name type="scientific">Streptomyces pactum</name>
    <dbReference type="NCBI Taxonomy" id="68249"/>
    <lineage>
        <taxon>Bacteria</taxon>
        <taxon>Bacillati</taxon>
        <taxon>Actinomycetota</taxon>
        <taxon>Actinomycetes</taxon>
        <taxon>Kitasatosporales</taxon>
        <taxon>Streptomycetaceae</taxon>
        <taxon>Streptomyces</taxon>
    </lineage>
</organism>
<evidence type="ECO:0000313" key="2">
    <source>
        <dbReference type="EMBL" id="MBH5335796.1"/>
    </source>
</evidence>
<reference evidence="2 3" key="1">
    <citation type="submission" date="2020-09" db="EMBL/GenBank/DDBJ databases">
        <title>Biosynthesis of the nuclear factor of activated T cells inhibitor NFAT-133 and its congeners in Streptomyces pactum.</title>
        <authorList>
            <person name="Zhou W."/>
            <person name="Posri P."/>
            <person name="Abugrain M.E."/>
            <person name="Weisberg A.J."/>
            <person name="Chang J.H."/>
            <person name="Mahmud T."/>
        </authorList>
    </citation>
    <scope>NUCLEOTIDE SEQUENCE [LARGE SCALE GENOMIC DNA]</scope>
    <source>
        <strain evidence="2 3">ATCC 27456</strain>
    </source>
</reference>
<evidence type="ECO:0000256" key="1">
    <source>
        <dbReference type="SAM" id="MobiDB-lite"/>
    </source>
</evidence>